<dbReference type="EMBL" id="CAJVPS010001045">
    <property type="protein sequence ID" value="CAG8521823.1"/>
    <property type="molecule type" value="Genomic_DNA"/>
</dbReference>
<keyword evidence="3" id="KW-1185">Reference proteome</keyword>
<evidence type="ECO:0000256" key="1">
    <source>
        <dbReference type="SAM" id="MobiDB-lite"/>
    </source>
</evidence>
<dbReference type="AlphaFoldDB" id="A0A9N9AA11"/>
<gene>
    <name evidence="2" type="ORF">ALEPTO_LOCUS4506</name>
</gene>
<dbReference type="OrthoDB" id="2397546at2759"/>
<organism evidence="2 3">
    <name type="scientific">Ambispora leptoticha</name>
    <dbReference type="NCBI Taxonomy" id="144679"/>
    <lineage>
        <taxon>Eukaryota</taxon>
        <taxon>Fungi</taxon>
        <taxon>Fungi incertae sedis</taxon>
        <taxon>Mucoromycota</taxon>
        <taxon>Glomeromycotina</taxon>
        <taxon>Glomeromycetes</taxon>
        <taxon>Archaeosporales</taxon>
        <taxon>Ambisporaceae</taxon>
        <taxon>Ambispora</taxon>
    </lineage>
</organism>
<evidence type="ECO:0000313" key="2">
    <source>
        <dbReference type="EMBL" id="CAG8521823.1"/>
    </source>
</evidence>
<reference evidence="2" key="1">
    <citation type="submission" date="2021-06" db="EMBL/GenBank/DDBJ databases">
        <authorList>
            <person name="Kallberg Y."/>
            <person name="Tangrot J."/>
            <person name="Rosling A."/>
        </authorList>
    </citation>
    <scope>NUCLEOTIDE SEQUENCE</scope>
    <source>
        <strain evidence="2">FL130A</strain>
    </source>
</reference>
<comment type="caution">
    <text evidence="2">The sequence shown here is derived from an EMBL/GenBank/DDBJ whole genome shotgun (WGS) entry which is preliminary data.</text>
</comment>
<proteinExistence type="predicted"/>
<name>A0A9N9AA11_9GLOM</name>
<evidence type="ECO:0000313" key="3">
    <source>
        <dbReference type="Proteomes" id="UP000789508"/>
    </source>
</evidence>
<sequence length="580" mass="67100">RDEKNDNQDIDAKSTNEAKELVNNADDNKPLPTLSLLDSTSLPQISKNIETGSLSPNLREVIDDKGQTHYFNVVTNKMQWEWPVVEDNIEKTVSLDLQTEENNSEKIIENQYIARVDEAEILNQPLPLIKETWEEKFELINGIIVDKYLIEQSSNPVIDHRYSKVEYKKSNNMKISHASKICDSFMLSQGIEIDAISAEELKKFFRLFNLNTRNTSNNALLNDLKTHDVYCEITSEQVSVEYNIQNIKITAELKVAIDKALGTNTPIENLKHIFNKFGYLFAMKTVIGNKLQRIVRLNGDTNDNENKYPIYLPEFNEIDNETLNSWKKEIQPHDSTYLLTMDVFETEWRIIKRVVTPLYKILDIEQQQKIEKLFSNQDHILMTNTTTILDFNAGYQRIEFNDKLKSNKYQIFGNVVDANGQTFTNIYVKFSLKSDYGFSVNWIQDDMNHFETLQASYKLKWMLIGCPSEIGYFDATTRDKEIKTGSTEMKITSMKEAVPENDDLAQQWTCRINVDMPLSLSSVVSLNVEYPTTQKTPIFKASENISDSIIEVKIEPIDYGNVEFLNYEETTVIIRWCVLF</sequence>
<feature type="region of interest" description="Disordered" evidence="1">
    <location>
        <begin position="1"/>
        <end position="32"/>
    </location>
</feature>
<dbReference type="Proteomes" id="UP000789508">
    <property type="component" value="Unassembled WGS sequence"/>
</dbReference>
<feature type="non-terminal residue" evidence="2">
    <location>
        <position position="1"/>
    </location>
</feature>
<accession>A0A9N9AA11</accession>
<feature type="compositionally biased region" description="Basic and acidic residues" evidence="1">
    <location>
        <begin position="1"/>
        <end position="20"/>
    </location>
</feature>
<protein>
    <submittedName>
        <fullName evidence="2">14261_t:CDS:1</fullName>
    </submittedName>
</protein>